<dbReference type="InterPro" id="IPR036412">
    <property type="entry name" value="HAD-like_sf"/>
</dbReference>
<evidence type="ECO:0000313" key="2">
    <source>
        <dbReference type="Proteomes" id="UP000006176"/>
    </source>
</evidence>
<dbReference type="KEGG" id="sba:Sulba_2013"/>
<protein>
    <submittedName>
        <fullName evidence="1">Putative phosphatase</fullName>
    </submittedName>
</protein>
<sequence length="212" mass="23691">MKTILFDLDGTLIDSTDAILESFGVAYDTFGHVAPEDDTIKKLIGHPLDVMFMMLGVSAFEANDYVAAYKEHYRLISRQKTTLLPLAREAIERASRIATLGVVTTKTARYSEELLEHMGVMHHFKVLIGRESITHPKPHPEPIQKALQVLDKEAMHTWMIGDTPMDLISAKEAGVEGIGVLCGYSTHAELLVHTKNILPDAFSAVKWIEEHR</sequence>
<dbReference type="PANTHER" id="PTHR43434:SF24">
    <property type="entry name" value="HYDROLASE-RELATED"/>
    <property type="match status" value="1"/>
</dbReference>
<dbReference type="PANTHER" id="PTHR43434">
    <property type="entry name" value="PHOSPHOGLYCOLATE PHOSPHATASE"/>
    <property type="match status" value="1"/>
</dbReference>
<dbReference type="EMBL" id="CP003333">
    <property type="protein sequence ID" value="AFL69292.1"/>
    <property type="molecule type" value="Genomic_DNA"/>
</dbReference>
<dbReference type="PATRIC" id="fig|760154.4.peg.2010"/>
<dbReference type="eggNOG" id="COG0546">
    <property type="taxonomic scope" value="Bacteria"/>
</dbReference>
<dbReference type="OrthoDB" id="9793014at2"/>
<dbReference type="InterPro" id="IPR023214">
    <property type="entry name" value="HAD_sf"/>
</dbReference>
<gene>
    <name evidence="1" type="ordered locus">Sulba_2013</name>
</gene>
<dbReference type="GO" id="GO:0008967">
    <property type="term" value="F:phosphoglycolate phosphatase activity"/>
    <property type="evidence" value="ECO:0007669"/>
    <property type="project" value="TreeGrafter"/>
</dbReference>
<dbReference type="InterPro" id="IPR023198">
    <property type="entry name" value="PGP-like_dom2"/>
</dbReference>
<dbReference type="Gene3D" id="1.10.150.240">
    <property type="entry name" value="Putative phosphatase, domain 2"/>
    <property type="match status" value="1"/>
</dbReference>
<name>I3XZB8_SULBS</name>
<dbReference type="STRING" id="760154.Sulba_2013"/>
<dbReference type="SFLD" id="SFLDS00003">
    <property type="entry name" value="Haloacid_Dehalogenase"/>
    <property type="match status" value="1"/>
</dbReference>
<dbReference type="GO" id="GO:0006281">
    <property type="term" value="P:DNA repair"/>
    <property type="evidence" value="ECO:0007669"/>
    <property type="project" value="TreeGrafter"/>
</dbReference>
<dbReference type="AlphaFoldDB" id="I3XZB8"/>
<dbReference type="HOGENOM" id="CLU_045011_19_3_7"/>
<reference evidence="1 2" key="1">
    <citation type="submission" date="2012-06" db="EMBL/GenBank/DDBJ databases">
        <title>Complete sequence of Sulfurospirillum barnesii SES-3.</title>
        <authorList>
            <consortium name="US DOE Joint Genome Institute"/>
            <person name="Lucas S."/>
            <person name="Han J."/>
            <person name="Lapidus A."/>
            <person name="Cheng J.-F."/>
            <person name="Goodwin L."/>
            <person name="Pitluck S."/>
            <person name="Peters L."/>
            <person name="Ovchinnikova G."/>
            <person name="Lu M."/>
            <person name="Detter J.C."/>
            <person name="Han C."/>
            <person name="Tapia R."/>
            <person name="Land M."/>
            <person name="Hauser L."/>
            <person name="Kyrpides N."/>
            <person name="Ivanova N."/>
            <person name="Pagani I."/>
            <person name="Stolz J."/>
            <person name="Arkin A."/>
            <person name="Dehal P."/>
            <person name="Oremland R."/>
            <person name="Saltikov C."/>
            <person name="Basu P."/>
            <person name="Hollibaugh J."/>
            <person name="Newman D."/>
            <person name="Stolyar S."/>
            <person name="Hazen T."/>
            <person name="Woyke T."/>
        </authorList>
    </citation>
    <scope>NUCLEOTIDE SEQUENCE [LARGE SCALE GENOMIC DNA]</scope>
    <source>
        <strain evidence="2">ATCC 700032 / DSM 10660 / SES-3</strain>
    </source>
</reference>
<dbReference type="InterPro" id="IPR041492">
    <property type="entry name" value="HAD_2"/>
</dbReference>
<keyword evidence="2" id="KW-1185">Reference proteome</keyword>
<dbReference type="SFLD" id="SFLDG01129">
    <property type="entry name" value="C1.5:_HAD__Beta-PGM__Phosphata"/>
    <property type="match status" value="1"/>
</dbReference>
<dbReference type="Pfam" id="PF13419">
    <property type="entry name" value="HAD_2"/>
    <property type="match status" value="1"/>
</dbReference>
<accession>I3XZB8</accession>
<dbReference type="RefSeq" id="WP_014770167.1">
    <property type="nucleotide sequence ID" value="NC_018002.1"/>
</dbReference>
<organism evidence="1 2">
    <name type="scientific">Sulfurospirillum barnesii (strain ATCC 700032 / DSM 10660 / SES-3)</name>
    <dbReference type="NCBI Taxonomy" id="760154"/>
    <lineage>
        <taxon>Bacteria</taxon>
        <taxon>Pseudomonadati</taxon>
        <taxon>Campylobacterota</taxon>
        <taxon>Epsilonproteobacteria</taxon>
        <taxon>Campylobacterales</taxon>
        <taxon>Sulfurospirillaceae</taxon>
        <taxon>Sulfurospirillum</taxon>
    </lineage>
</organism>
<evidence type="ECO:0000313" key="1">
    <source>
        <dbReference type="EMBL" id="AFL69292.1"/>
    </source>
</evidence>
<dbReference type="SUPFAM" id="SSF56784">
    <property type="entry name" value="HAD-like"/>
    <property type="match status" value="1"/>
</dbReference>
<dbReference type="Proteomes" id="UP000006176">
    <property type="component" value="Chromosome"/>
</dbReference>
<dbReference type="GO" id="GO:0005829">
    <property type="term" value="C:cytosol"/>
    <property type="evidence" value="ECO:0007669"/>
    <property type="project" value="TreeGrafter"/>
</dbReference>
<dbReference type="InterPro" id="IPR050155">
    <property type="entry name" value="HAD-like_hydrolase_sf"/>
</dbReference>
<dbReference type="Gene3D" id="3.40.50.1000">
    <property type="entry name" value="HAD superfamily/HAD-like"/>
    <property type="match status" value="1"/>
</dbReference>
<proteinExistence type="predicted"/>